<dbReference type="PANTHER" id="PTHR10603:SF7">
    <property type="entry name" value="FRAGILE X MESSENGER RIBONUCLEOPROTEIN 1 HOMOLOG"/>
    <property type="match status" value="1"/>
</dbReference>
<sequence>LYQAFVKDILEDSLLVAFENNWQPERQIPFHDIRLPPPDDFSKEIGEGDEVEVFSRANDNEPCGWWLARVRMMKGEFYVIEYAACDATYNEIVTIERLRPTNPNKAIGKNAFHKFSIPVPEDLKPHCASDAVHRDFKKAIGATSIQFDAENSRLVVVSTSDTTVKRAGLLSDMHFRSIRTKLLLRTRNEEATKQLENTKQLQSGFHEEFSVRPELMGLAIGTHGANIQQARKVPGVTAIELDEDTSTFRIYGETAEAVKAARSFLEFMEKPMQVPRDLVGKVIGKSGKVIQEIVDKSGVVRVRIEGDNDKKLPREEGMVPFIFVGTKENISNAQVLLEYHLAYLKVLQQVGLERLQIDEQLRQIRLGPRAGGPGRPDRDKGYLTDDSTAAASQQQQQQQRNARSYNGRGRGGRRGYTSGYSTNSELSNASETESERREDRRGRGGGGGSGGGGVAGDTTERKEETRSRRGGSSGGASAARGRGGTKPGATSISSVLRDPDSNPFRLLGEQQAEAELAADTDGSETQLRPRRRRSRRRRADEEPSLMDTVSESDSASVNGAVTVADYISRAESQSRQRPPTKEPPHPARADGSLSGDSPGAPSNGGDIAAAATTAVPSAAKQQRPPKKSDPTDGKTEVGPAEMLLNGEA</sequence>
<dbReference type="HOGENOM" id="CLU_020699_3_0_1"/>
<dbReference type="Pfam" id="PF00013">
    <property type="entry name" value="KH_1"/>
    <property type="match status" value="2"/>
</dbReference>
<dbReference type="GO" id="GO:0043488">
    <property type="term" value="P:regulation of mRNA stability"/>
    <property type="evidence" value="ECO:0007669"/>
    <property type="project" value="TreeGrafter"/>
</dbReference>
<feature type="compositionally biased region" description="Low complexity" evidence="8">
    <location>
        <begin position="393"/>
        <end position="407"/>
    </location>
</feature>
<evidence type="ECO:0000256" key="1">
    <source>
        <dbReference type="ARBA" id="ARBA00004331"/>
    </source>
</evidence>
<dbReference type="InterPro" id="IPR041560">
    <property type="entry name" value="Tudor_FRM1"/>
</dbReference>
<feature type="compositionally biased region" description="Gly residues" evidence="8">
    <location>
        <begin position="444"/>
        <end position="455"/>
    </location>
</feature>
<feature type="compositionally biased region" description="Basic and acidic residues" evidence="8">
    <location>
        <begin position="626"/>
        <end position="635"/>
    </location>
</feature>
<dbReference type="PROSITE" id="PS51641">
    <property type="entry name" value="AGENET_LIKE"/>
    <property type="match status" value="2"/>
</dbReference>
<comment type="subcellular location">
    <subcellularLocation>
        <location evidence="1">Cytoplasm</location>
        <location evidence="1">Cytoplasmic ribonucleoprotein granule</location>
    </subcellularLocation>
</comment>
<proteinExistence type="inferred from homology"/>
<dbReference type="InterPro" id="IPR004088">
    <property type="entry name" value="KH_dom_type_1"/>
</dbReference>
<dbReference type="Ensembl" id="ENSPMAT00000008476.1">
    <property type="protein sequence ID" value="ENSPMAP00000008438.1"/>
    <property type="gene ID" value="ENSPMAG00000007610.1"/>
</dbReference>
<dbReference type="SMART" id="SM00322">
    <property type="entry name" value="KH"/>
    <property type="match status" value="2"/>
</dbReference>
<evidence type="ECO:0000256" key="3">
    <source>
        <dbReference type="ARBA" id="ARBA00022490"/>
    </source>
</evidence>
<name>S4RT98_PETMA</name>
<evidence type="ECO:0000256" key="2">
    <source>
        <dbReference type="ARBA" id="ARBA00006633"/>
    </source>
</evidence>
<dbReference type="GeneTree" id="ENSGT00950000183189"/>
<dbReference type="CDD" id="cd22425">
    <property type="entry name" value="KH_I_FMR1_FXR_rpt1"/>
    <property type="match status" value="1"/>
</dbReference>
<evidence type="ECO:0000313" key="10">
    <source>
        <dbReference type="Ensembl" id="ENSPMAP00000008438.1"/>
    </source>
</evidence>
<feature type="compositionally biased region" description="Basic and acidic residues" evidence="8">
    <location>
        <begin position="433"/>
        <end position="442"/>
    </location>
</feature>
<dbReference type="Pfam" id="PF18336">
    <property type="entry name" value="Tudor_FRX1"/>
    <property type="match status" value="1"/>
</dbReference>
<feature type="domain" description="Agenet-like" evidence="9">
    <location>
        <begin position="49"/>
        <end position="101"/>
    </location>
</feature>
<reference evidence="10" key="1">
    <citation type="submission" date="2025-08" db="UniProtKB">
        <authorList>
            <consortium name="Ensembl"/>
        </authorList>
    </citation>
    <scope>IDENTIFICATION</scope>
</reference>
<keyword evidence="5" id="KW-0677">Repeat</keyword>
<dbReference type="GO" id="GO:0003730">
    <property type="term" value="F:mRNA 3'-UTR binding"/>
    <property type="evidence" value="ECO:0007669"/>
    <property type="project" value="TreeGrafter"/>
</dbReference>
<evidence type="ECO:0000256" key="5">
    <source>
        <dbReference type="ARBA" id="ARBA00022737"/>
    </source>
</evidence>
<dbReference type="Pfam" id="PF12235">
    <property type="entry name" value="FXMRP1_C_core"/>
    <property type="match status" value="1"/>
</dbReference>
<dbReference type="InterPro" id="IPR032172">
    <property type="entry name" value="FXR1_C1"/>
</dbReference>
<dbReference type="InterPro" id="IPR022034">
    <property type="entry name" value="FMR1-like_C_core"/>
</dbReference>
<dbReference type="InterPro" id="IPR040472">
    <property type="entry name" value="FMRP_KH0"/>
</dbReference>
<accession>S4RT98</accession>
<dbReference type="FunFam" id="3.30.1370.10:FF:000017">
    <property type="entry name" value="Fragile X mental retardation syndrome-related protein 1"/>
    <property type="match status" value="1"/>
</dbReference>
<dbReference type="GO" id="GO:0099577">
    <property type="term" value="P:regulation of translation at presynapse, modulating synaptic transmission"/>
    <property type="evidence" value="ECO:0007669"/>
    <property type="project" value="TreeGrafter"/>
</dbReference>
<dbReference type="GO" id="GO:0045182">
    <property type="term" value="F:translation regulator activity"/>
    <property type="evidence" value="ECO:0007669"/>
    <property type="project" value="TreeGrafter"/>
</dbReference>
<feature type="region of interest" description="Disordered" evidence="8">
    <location>
        <begin position="366"/>
        <end position="648"/>
    </location>
</feature>
<dbReference type="InterPro" id="IPR040148">
    <property type="entry name" value="FMR1"/>
</dbReference>
<feature type="compositionally biased region" description="Basic and acidic residues" evidence="8">
    <location>
        <begin position="458"/>
        <end position="467"/>
    </location>
</feature>
<dbReference type="SUPFAM" id="SSF54791">
    <property type="entry name" value="Eukaryotic type KH-domain (KH-domain type I)"/>
    <property type="match status" value="2"/>
</dbReference>
<evidence type="ECO:0000256" key="7">
    <source>
        <dbReference type="PROSITE-ProRule" id="PRU00117"/>
    </source>
</evidence>
<dbReference type="InterPro" id="IPR047427">
    <property type="entry name" value="Tudor_Agenet_FXR1_rpt2"/>
</dbReference>
<feature type="domain" description="Agenet-like" evidence="9">
    <location>
        <begin position="1"/>
        <end position="36"/>
    </location>
</feature>
<dbReference type="OMA" id="DQQQRGY"/>
<dbReference type="PANTHER" id="PTHR10603">
    <property type="entry name" value="FRAGILE X MENTAL RETARDATION SYNDROME-RELATED PROTEIN"/>
    <property type="match status" value="1"/>
</dbReference>
<dbReference type="PROSITE" id="PS50084">
    <property type="entry name" value="KH_TYPE_1"/>
    <property type="match status" value="2"/>
</dbReference>
<dbReference type="GO" id="GO:0048170">
    <property type="term" value="P:positive regulation of long-term neuronal synaptic plasticity"/>
    <property type="evidence" value="ECO:0007669"/>
    <property type="project" value="TreeGrafter"/>
</dbReference>
<dbReference type="GO" id="GO:0010494">
    <property type="term" value="C:cytoplasmic stress granule"/>
    <property type="evidence" value="ECO:0007669"/>
    <property type="project" value="TreeGrafter"/>
</dbReference>
<dbReference type="InterPro" id="IPR008395">
    <property type="entry name" value="Agenet-like_dom"/>
</dbReference>
<dbReference type="GO" id="GO:0098793">
    <property type="term" value="C:presynapse"/>
    <property type="evidence" value="ECO:0007669"/>
    <property type="project" value="GOC"/>
</dbReference>
<dbReference type="Pfam" id="PF16096">
    <property type="entry name" value="FXR_C1"/>
    <property type="match status" value="1"/>
</dbReference>
<dbReference type="GO" id="GO:0043005">
    <property type="term" value="C:neuron projection"/>
    <property type="evidence" value="ECO:0007669"/>
    <property type="project" value="TreeGrafter"/>
</dbReference>
<dbReference type="Gene3D" id="3.30.1370.10">
    <property type="entry name" value="K Homology domain, type 1"/>
    <property type="match status" value="2"/>
</dbReference>
<dbReference type="FunFam" id="2.30.30.140:FF:000001">
    <property type="entry name" value="Fragile X mental retardation 1, isoform CRA_e"/>
    <property type="match status" value="1"/>
</dbReference>
<feature type="compositionally biased region" description="Low complexity" evidence="8">
    <location>
        <begin position="506"/>
        <end position="515"/>
    </location>
</feature>
<dbReference type="Gene3D" id="2.30.30.140">
    <property type="match status" value="2"/>
</dbReference>
<dbReference type="AlphaFoldDB" id="S4RT98"/>
<dbReference type="GO" id="GO:0005634">
    <property type="term" value="C:nucleus"/>
    <property type="evidence" value="ECO:0007669"/>
    <property type="project" value="TreeGrafter"/>
</dbReference>
<evidence type="ECO:0000256" key="4">
    <source>
        <dbReference type="ARBA" id="ARBA00022541"/>
    </source>
</evidence>
<keyword evidence="3" id="KW-0963">Cytoplasm</keyword>
<evidence type="ECO:0000256" key="6">
    <source>
        <dbReference type="ARBA" id="ARBA00022884"/>
    </source>
</evidence>
<dbReference type="InterPro" id="IPR004087">
    <property type="entry name" value="KH_dom"/>
</dbReference>
<feature type="compositionally biased region" description="Basic and acidic residues" evidence="8">
    <location>
        <begin position="579"/>
        <end position="588"/>
    </location>
</feature>
<protein>
    <submittedName>
        <fullName evidence="10">FMR1 autosomal homolog 2</fullName>
    </submittedName>
</protein>
<dbReference type="STRING" id="7757.ENSPMAP00000008438"/>
<keyword evidence="6 7" id="KW-0694">RNA-binding</keyword>
<comment type="similarity">
    <text evidence="2">Belongs to the FMR1 family.</text>
</comment>
<dbReference type="InterPro" id="IPR036612">
    <property type="entry name" value="KH_dom_type_1_sf"/>
</dbReference>
<feature type="compositionally biased region" description="Polar residues" evidence="8">
    <location>
        <begin position="547"/>
        <end position="559"/>
    </location>
</feature>
<feature type="compositionally biased region" description="Basic residues" evidence="8">
    <location>
        <begin position="528"/>
        <end position="537"/>
    </location>
</feature>
<dbReference type="FunFam" id="3.30.1370.10:FF:000004">
    <property type="entry name" value="Fragile X mental retardation 1, isoform CRA_e"/>
    <property type="match status" value="1"/>
</dbReference>
<keyword evidence="4" id="KW-0517">Myogenesis</keyword>
<dbReference type="GO" id="GO:0007517">
    <property type="term" value="P:muscle organ development"/>
    <property type="evidence" value="ECO:0007669"/>
    <property type="project" value="UniProtKB-KW"/>
</dbReference>
<dbReference type="GO" id="GO:0051028">
    <property type="term" value="P:mRNA transport"/>
    <property type="evidence" value="ECO:0007669"/>
    <property type="project" value="TreeGrafter"/>
</dbReference>
<dbReference type="FunFam" id="2.30.30.140:FF:000080">
    <property type="entry name" value="Fragile X mental retardation protein 1 B"/>
    <property type="match status" value="1"/>
</dbReference>
<organism evidence="10">
    <name type="scientific">Petromyzon marinus</name>
    <name type="common">Sea lamprey</name>
    <dbReference type="NCBI Taxonomy" id="7757"/>
    <lineage>
        <taxon>Eukaryota</taxon>
        <taxon>Metazoa</taxon>
        <taxon>Chordata</taxon>
        <taxon>Craniata</taxon>
        <taxon>Vertebrata</taxon>
        <taxon>Cyclostomata</taxon>
        <taxon>Hyperoartia</taxon>
        <taxon>Petromyzontiformes</taxon>
        <taxon>Petromyzontidae</taxon>
        <taxon>Petromyzon</taxon>
    </lineage>
</organism>
<evidence type="ECO:0000256" key="8">
    <source>
        <dbReference type="SAM" id="MobiDB-lite"/>
    </source>
</evidence>
<reference evidence="10" key="2">
    <citation type="submission" date="2025-09" db="UniProtKB">
        <authorList>
            <consortium name="Ensembl"/>
        </authorList>
    </citation>
    <scope>IDENTIFICATION</scope>
</reference>
<dbReference type="GO" id="GO:0045727">
    <property type="term" value="P:positive regulation of translation"/>
    <property type="evidence" value="ECO:0007669"/>
    <property type="project" value="TreeGrafter"/>
</dbReference>
<feature type="compositionally biased region" description="Low complexity" evidence="8">
    <location>
        <begin position="608"/>
        <end position="619"/>
    </location>
</feature>
<dbReference type="CDD" id="cd20475">
    <property type="entry name" value="Tudor_Agenet_FXR1_rpt2"/>
    <property type="match status" value="1"/>
</dbReference>
<evidence type="ECO:0000259" key="9">
    <source>
        <dbReference type="PROSITE" id="PS51641"/>
    </source>
</evidence>
<dbReference type="Pfam" id="PF05641">
    <property type="entry name" value="Agenet"/>
    <property type="match status" value="1"/>
</dbReference>
<dbReference type="Pfam" id="PF17904">
    <property type="entry name" value="KH_9"/>
    <property type="match status" value="1"/>
</dbReference>